<organism evidence="2">
    <name type="scientific">Timema genevievae</name>
    <name type="common">Walking stick</name>
    <dbReference type="NCBI Taxonomy" id="629358"/>
    <lineage>
        <taxon>Eukaryota</taxon>
        <taxon>Metazoa</taxon>
        <taxon>Ecdysozoa</taxon>
        <taxon>Arthropoda</taxon>
        <taxon>Hexapoda</taxon>
        <taxon>Insecta</taxon>
        <taxon>Pterygota</taxon>
        <taxon>Neoptera</taxon>
        <taxon>Polyneoptera</taxon>
        <taxon>Phasmatodea</taxon>
        <taxon>Timematodea</taxon>
        <taxon>Timematoidea</taxon>
        <taxon>Timematidae</taxon>
        <taxon>Timema</taxon>
    </lineage>
</organism>
<evidence type="ECO:0000256" key="1">
    <source>
        <dbReference type="SAM" id="MobiDB-lite"/>
    </source>
</evidence>
<evidence type="ECO:0000313" key="2">
    <source>
        <dbReference type="EMBL" id="CAD7588152.1"/>
    </source>
</evidence>
<sequence length="102" mass="11082">MAVAATMVYSPVTSAVFYWFLWTTHKCGAFNLAPQYAHVMVDPKGQVGSYFGFTVALRKQSDIGVENSWRGLFDLKGVCGGHSRASPKGQEGLLSKASMNDC</sequence>
<dbReference type="AlphaFoldDB" id="A0A7R9JRU8"/>
<proteinExistence type="predicted"/>
<accession>A0A7R9JRU8</accession>
<reference evidence="2" key="1">
    <citation type="submission" date="2020-11" db="EMBL/GenBank/DDBJ databases">
        <authorList>
            <person name="Tran Van P."/>
        </authorList>
    </citation>
    <scope>NUCLEOTIDE SEQUENCE</scope>
</reference>
<dbReference type="EMBL" id="OE839674">
    <property type="protein sequence ID" value="CAD7588152.1"/>
    <property type="molecule type" value="Genomic_DNA"/>
</dbReference>
<feature type="region of interest" description="Disordered" evidence="1">
    <location>
        <begin position="82"/>
        <end position="102"/>
    </location>
</feature>
<gene>
    <name evidence="2" type="ORF">TGEB3V08_LOCUS2254</name>
</gene>
<protein>
    <submittedName>
        <fullName evidence="2">Uncharacterized protein</fullName>
    </submittedName>
</protein>
<name>A0A7R9JRU8_TIMGE</name>